<dbReference type="AlphaFoldDB" id="A0A6S7JP15"/>
<accession>A0A6S7JP15</accession>
<reference evidence="1" key="1">
    <citation type="submission" date="2020-04" db="EMBL/GenBank/DDBJ databases">
        <authorList>
            <person name="Alioto T."/>
            <person name="Alioto T."/>
            <person name="Gomez Garrido J."/>
        </authorList>
    </citation>
    <scope>NUCLEOTIDE SEQUENCE</scope>
    <source>
        <strain evidence="1">A484AB</strain>
    </source>
</reference>
<evidence type="ECO:0000313" key="2">
    <source>
        <dbReference type="Proteomes" id="UP001152795"/>
    </source>
</evidence>
<evidence type="ECO:0000313" key="1">
    <source>
        <dbReference type="EMBL" id="CAB4031854.1"/>
    </source>
</evidence>
<dbReference type="Proteomes" id="UP001152795">
    <property type="component" value="Unassembled WGS sequence"/>
</dbReference>
<dbReference type="EMBL" id="CACRXK020017944">
    <property type="protein sequence ID" value="CAB4031854.1"/>
    <property type="molecule type" value="Genomic_DNA"/>
</dbReference>
<proteinExistence type="predicted"/>
<sequence length="625" mass="70849">LKGYFQARHYSQLSYTCLFGKTLLKKRQRHGGRNAWLPQRGCLTGGPGAKCPSPRPLSTALNCGIWNQLGCGHVNIDHAVLTSIMAESAKISPSWPINLEIYLNSKLEIKISANSTRLQARAIIIKRLYKKQLLIDGCICRDALSWYTGLMKFNETNICIWIYTCLTCVLLLKTDSILVFVLLVFLMGTTAIAALMACILCAVDFHFIHGVFLSAYYETTGMIPLSPIYTTKTNLGLRRIRLGFKPRRARDSFRGLNRALGKRILLGWKLKAACRDLEGYGRRFPQDQVLNKTEYLTCDFHLFLMHKITKALSVKSTRIFTSVSVNTRRIFTSILRVSAPIMKNTMLLDVRLRNGIRDKFTTNDNEMLRNLSGQTKLLSRRLLLAQRVAHFNRFLECHTTNYPIISRELGLNIADDVLEGLLNKAEKLVQENLVSDIKGKGNKQVAIASHSDVYPRIVVREDRKCRGENVVELKCGPGSSCCHYYSTVEKVNQAALIRTIFTQTKVWVTMILNGLKHLEELVNEQSGGNSLFLGGEMGGGRYVENLHAIGHFKNHFATALQYAQNLANTVYESIKRVVLWSAYYYTHSESNYPVLRQSTPLNAIPKLDHIKAQRQLNRREKELIV</sequence>
<protein>
    <submittedName>
        <fullName evidence="1">Uncharacterized protein</fullName>
    </submittedName>
</protein>
<gene>
    <name evidence="1" type="ORF">PACLA_8A049891</name>
</gene>
<name>A0A6S7JP15_PARCT</name>
<organism evidence="1 2">
    <name type="scientific">Paramuricea clavata</name>
    <name type="common">Red gorgonian</name>
    <name type="synonym">Violescent sea-whip</name>
    <dbReference type="NCBI Taxonomy" id="317549"/>
    <lineage>
        <taxon>Eukaryota</taxon>
        <taxon>Metazoa</taxon>
        <taxon>Cnidaria</taxon>
        <taxon>Anthozoa</taxon>
        <taxon>Octocorallia</taxon>
        <taxon>Malacalcyonacea</taxon>
        <taxon>Plexauridae</taxon>
        <taxon>Paramuricea</taxon>
    </lineage>
</organism>
<comment type="caution">
    <text evidence="1">The sequence shown here is derived from an EMBL/GenBank/DDBJ whole genome shotgun (WGS) entry which is preliminary data.</text>
</comment>
<feature type="non-terminal residue" evidence="1">
    <location>
        <position position="625"/>
    </location>
</feature>
<keyword evidence="2" id="KW-1185">Reference proteome</keyword>